<gene>
    <name evidence="2" type="ORF">EPI10_031787</name>
</gene>
<evidence type="ECO:0000313" key="3">
    <source>
        <dbReference type="Proteomes" id="UP000325315"/>
    </source>
</evidence>
<dbReference type="OrthoDB" id="1751327at2759"/>
<comment type="caution">
    <text evidence="2">The sequence shown here is derived from an EMBL/GenBank/DDBJ whole genome shotgun (WGS) entry which is preliminary data.</text>
</comment>
<protein>
    <submittedName>
        <fullName evidence="2">Uncharacterized protein</fullName>
    </submittedName>
</protein>
<feature type="region of interest" description="Disordered" evidence="1">
    <location>
        <begin position="1"/>
        <end position="33"/>
    </location>
</feature>
<feature type="compositionally biased region" description="Polar residues" evidence="1">
    <location>
        <begin position="14"/>
        <end position="25"/>
    </location>
</feature>
<dbReference type="EMBL" id="SMMG02000001">
    <property type="protein sequence ID" value="KAA3487999.1"/>
    <property type="molecule type" value="Genomic_DNA"/>
</dbReference>
<organism evidence="2 3">
    <name type="scientific">Gossypium australe</name>
    <dbReference type="NCBI Taxonomy" id="47621"/>
    <lineage>
        <taxon>Eukaryota</taxon>
        <taxon>Viridiplantae</taxon>
        <taxon>Streptophyta</taxon>
        <taxon>Embryophyta</taxon>
        <taxon>Tracheophyta</taxon>
        <taxon>Spermatophyta</taxon>
        <taxon>Magnoliopsida</taxon>
        <taxon>eudicotyledons</taxon>
        <taxon>Gunneridae</taxon>
        <taxon>Pentapetalae</taxon>
        <taxon>rosids</taxon>
        <taxon>malvids</taxon>
        <taxon>Malvales</taxon>
        <taxon>Malvaceae</taxon>
        <taxon>Malvoideae</taxon>
        <taxon>Gossypium</taxon>
    </lineage>
</organism>
<accession>A0A5B6X180</accession>
<proteinExistence type="predicted"/>
<dbReference type="Proteomes" id="UP000325315">
    <property type="component" value="Unassembled WGS sequence"/>
</dbReference>
<dbReference type="AlphaFoldDB" id="A0A5B6X180"/>
<reference evidence="3" key="1">
    <citation type="journal article" date="2019" name="Plant Biotechnol. J.">
        <title>Genome sequencing of the Australian wild diploid species Gossypium australe highlights disease resistance and delayed gland morphogenesis.</title>
        <authorList>
            <person name="Cai Y."/>
            <person name="Cai X."/>
            <person name="Wang Q."/>
            <person name="Wang P."/>
            <person name="Zhang Y."/>
            <person name="Cai C."/>
            <person name="Xu Y."/>
            <person name="Wang K."/>
            <person name="Zhou Z."/>
            <person name="Wang C."/>
            <person name="Geng S."/>
            <person name="Li B."/>
            <person name="Dong Q."/>
            <person name="Hou Y."/>
            <person name="Wang H."/>
            <person name="Ai P."/>
            <person name="Liu Z."/>
            <person name="Yi F."/>
            <person name="Sun M."/>
            <person name="An G."/>
            <person name="Cheng J."/>
            <person name="Zhang Y."/>
            <person name="Shi Q."/>
            <person name="Xie Y."/>
            <person name="Shi X."/>
            <person name="Chang Y."/>
            <person name="Huang F."/>
            <person name="Chen Y."/>
            <person name="Hong S."/>
            <person name="Mi L."/>
            <person name="Sun Q."/>
            <person name="Zhang L."/>
            <person name="Zhou B."/>
            <person name="Peng R."/>
            <person name="Zhang X."/>
            <person name="Liu F."/>
        </authorList>
    </citation>
    <scope>NUCLEOTIDE SEQUENCE [LARGE SCALE GENOMIC DNA]</scope>
    <source>
        <strain evidence="3">cv. PA1801</strain>
    </source>
</reference>
<evidence type="ECO:0000313" key="2">
    <source>
        <dbReference type="EMBL" id="KAA3487999.1"/>
    </source>
</evidence>
<sequence>MLRNPISVMDTDASFDSESGSNQGQKPEDREHWVRRCPSEIQGEIFPVNLMELYFSKFDLVFGIDWWNTKLV</sequence>
<name>A0A5B6X180_9ROSI</name>
<evidence type="ECO:0000256" key="1">
    <source>
        <dbReference type="SAM" id="MobiDB-lite"/>
    </source>
</evidence>
<keyword evidence="3" id="KW-1185">Reference proteome</keyword>
<dbReference type="Pfam" id="PF08284">
    <property type="entry name" value="RVP_2"/>
    <property type="match status" value="1"/>
</dbReference>